<feature type="domain" description="M23ase beta-sheet core" evidence="8">
    <location>
        <begin position="304"/>
        <end position="398"/>
    </location>
</feature>
<evidence type="ECO:0000259" key="9">
    <source>
        <dbReference type="Pfam" id="PF04225"/>
    </source>
</evidence>
<evidence type="ECO:0000256" key="6">
    <source>
        <dbReference type="ARBA" id="ARBA00022833"/>
    </source>
</evidence>
<dbReference type="CDD" id="cd12797">
    <property type="entry name" value="M23_peptidase"/>
    <property type="match status" value="1"/>
</dbReference>
<organism evidence="11 12">
    <name type="scientific">Dasania phycosphaerae</name>
    <dbReference type="NCBI Taxonomy" id="2950436"/>
    <lineage>
        <taxon>Bacteria</taxon>
        <taxon>Pseudomonadati</taxon>
        <taxon>Pseudomonadota</taxon>
        <taxon>Gammaproteobacteria</taxon>
        <taxon>Cellvibrionales</taxon>
        <taxon>Spongiibacteraceae</taxon>
        <taxon>Dasania</taxon>
    </lineage>
</organism>
<evidence type="ECO:0000313" key="12">
    <source>
        <dbReference type="Proteomes" id="UP001069090"/>
    </source>
</evidence>
<feature type="domain" description="Opacity-associated protein A LysM-like" evidence="9">
    <location>
        <begin position="79"/>
        <end position="157"/>
    </location>
</feature>
<protein>
    <submittedName>
        <fullName evidence="11">Peptidoglycan DD-metalloendopeptidase family protein</fullName>
    </submittedName>
</protein>
<proteinExistence type="predicted"/>
<evidence type="ECO:0000256" key="2">
    <source>
        <dbReference type="ARBA" id="ARBA00004196"/>
    </source>
</evidence>
<evidence type="ECO:0000259" key="8">
    <source>
        <dbReference type="Pfam" id="PF01551"/>
    </source>
</evidence>
<dbReference type="GO" id="GO:0046872">
    <property type="term" value="F:metal ion binding"/>
    <property type="evidence" value="ECO:0007669"/>
    <property type="project" value="UniProtKB-KW"/>
</dbReference>
<dbReference type="InterPro" id="IPR045834">
    <property type="entry name" value="Csd3_N2"/>
</dbReference>
<dbReference type="Proteomes" id="UP001069090">
    <property type="component" value="Unassembled WGS sequence"/>
</dbReference>
<sequence length="450" mass="50155">MSQATPNKPSQHLSQLIAEFPRRHLLIAIAACCLLFITLMVMPSQEAEALRTSQSITLPIASKPIIEEPAVAATPQAPWKELVVQKGDNLSLLFQRAQLTGRDVYEITSSSKKAKQLTQIYPGQKVAFQIDADGKLLALKHQHDLLKSTLYQRAEDGFTVTDLEREPEIRQRHVTATISSSLYTAASKAGLQQNLIMEMANVFGGVIDFVYDIREGDSFSILFQEHFIDGKKVGSGPILAAEFINQDQSYKAYRYEYGNGDIGYYNEQGISMRKAFLRAPLDFTRISSSFNPNRLHPVFKTKRPHRGIDYAAPKGTPVYATGDGRVVEAGYNKANGNYVVIKHGESYTTKYLHFTKRAVKRGQKVKQQQIIGWVGSTGYATGPHLHYEFLVNGVHRNPRTVLRKLPKAVSIAAADKDEFLKQIGSLQMQLAAFQNHHKYAANTSATNNAL</sequence>
<dbReference type="Gene3D" id="3.10.450.350">
    <property type="match status" value="2"/>
</dbReference>
<keyword evidence="6" id="KW-0862">Zinc</keyword>
<keyword evidence="4" id="KW-0479">Metal-binding</keyword>
<dbReference type="GO" id="GO:0030313">
    <property type="term" value="C:cell envelope"/>
    <property type="evidence" value="ECO:0007669"/>
    <property type="project" value="UniProtKB-SubCell"/>
</dbReference>
<evidence type="ECO:0000256" key="7">
    <source>
        <dbReference type="ARBA" id="ARBA00023049"/>
    </source>
</evidence>
<dbReference type="EMBL" id="JAPTGG010000021">
    <property type="protein sequence ID" value="MCZ0867077.1"/>
    <property type="molecule type" value="Genomic_DNA"/>
</dbReference>
<keyword evidence="12" id="KW-1185">Reference proteome</keyword>
<keyword evidence="3" id="KW-0645">Protease</keyword>
<dbReference type="InterPro" id="IPR016047">
    <property type="entry name" value="M23ase_b-sheet_dom"/>
</dbReference>
<accession>A0A9J6RSL5</accession>
<dbReference type="PANTHER" id="PTHR21666">
    <property type="entry name" value="PEPTIDASE-RELATED"/>
    <property type="match status" value="1"/>
</dbReference>
<dbReference type="FunFam" id="2.70.70.10:FF:000002">
    <property type="entry name" value="Murein DD-endopeptidase MepM"/>
    <property type="match status" value="1"/>
</dbReference>
<dbReference type="InterPro" id="IPR011055">
    <property type="entry name" value="Dup_hybrid_motif"/>
</dbReference>
<reference evidence="11 12" key="1">
    <citation type="submission" date="2022-12" db="EMBL/GenBank/DDBJ databases">
        <title>Dasania phycosphaerae sp. nov., isolated from particulate material of the south coast of Korea.</title>
        <authorList>
            <person name="Jiang Y."/>
        </authorList>
    </citation>
    <scope>NUCLEOTIDE SEQUENCE [LARGE SCALE GENOMIC DNA]</scope>
    <source>
        <strain evidence="11 12">GY-19</strain>
    </source>
</reference>
<evidence type="ECO:0000256" key="1">
    <source>
        <dbReference type="ARBA" id="ARBA00001947"/>
    </source>
</evidence>
<dbReference type="GO" id="GO:0004222">
    <property type="term" value="F:metalloendopeptidase activity"/>
    <property type="evidence" value="ECO:0007669"/>
    <property type="project" value="TreeGrafter"/>
</dbReference>
<comment type="subcellular location">
    <subcellularLocation>
        <location evidence="2">Cell envelope</location>
    </subcellularLocation>
</comment>
<evidence type="ECO:0000256" key="5">
    <source>
        <dbReference type="ARBA" id="ARBA00022801"/>
    </source>
</evidence>
<comment type="cofactor">
    <cofactor evidence="1">
        <name>Zn(2+)</name>
        <dbReference type="ChEBI" id="CHEBI:29105"/>
    </cofactor>
</comment>
<dbReference type="GO" id="GO:0006508">
    <property type="term" value="P:proteolysis"/>
    <property type="evidence" value="ECO:0007669"/>
    <property type="project" value="UniProtKB-KW"/>
</dbReference>
<dbReference type="SUPFAM" id="SSF51261">
    <property type="entry name" value="Duplicated hybrid motif"/>
    <property type="match status" value="1"/>
</dbReference>
<dbReference type="RefSeq" id="WP_258333006.1">
    <property type="nucleotide sequence ID" value="NZ_JAPTGG010000021.1"/>
</dbReference>
<dbReference type="PANTHER" id="PTHR21666:SF288">
    <property type="entry name" value="CELL DIVISION PROTEIN YTFB"/>
    <property type="match status" value="1"/>
</dbReference>
<keyword evidence="5" id="KW-0378">Hydrolase</keyword>
<evidence type="ECO:0000256" key="3">
    <source>
        <dbReference type="ARBA" id="ARBA00022670"/>
    </source>
</evidence>
<gene>
    <name evidence="11" type="ORF">O0V09_17905</name>
</gene>
<dbReference type="GO" id="GO:0042834">
    <property type="term" value="F:peptidoglycan binding"/>
    <property type="evidence" value="ECO:0007669"/>
    <property type="project" value="InterPro"/>
</dbReference>
<name>A0A9J6RSL5_9GAMM</name>
<feature type="domain" description="Csd3-like second N-terminal" evidence="10">
    <location>
        <begin position="170"/>
        <end position="292"/>
    </location>
</feature>
<dbReference type="InterPro" id="IPR007340">
    <property type="entry name" value="LysM_Opacity-associatedA"/>
</dbReference>
<dbReference type="InterPro" id="IPR050570">
    <property type="entry name" value="Cell_wall_metabolism_enzyme"/>
</dbReference>
<evidence type="ECO:0000313" key="11">
    <source>
        <dbReference type="EMBL" id="MCZ0867077.1"/>
    </source>
</evidence>
<dbReference type="Pfam" id="PF19425">
    <property type="entry name" value="Csd3_N2"/>
    <property type="match status" value="1"/>
</dbReference>
<evidence type="ECO:0000259" key="10">
    <source>
        <dbReference type="Pfam" id="PF19425"/>
    </source>
</evidence>
<keyword evidence="7" id="KW-0482">Metalloprotease</keyword>
<evidence type="ECO:0000256" key="4">
    <source>
        <dbReference type="ARBA" id="ARBA00022723"/>
    </source>
</evidence>
<dbReference type="AlphaFoldDB" id="A0A9J6RSL5"/>
<dbReference type="Pfam" id="PF04225">
    <property type="entry name" value="LysM_OapA"/>
    <property type="match status" value="1"/>
</dbReference>
<dbReference type="Gene3D" id="2.70.70.10">
    <property type="entry name" value="Glucose Permease (Domain IIA)"/>
    <property type="match status" value="1"/>
</dbReference>
<comment type="caution">
    <text evidence="11">The sequence shown here is derived from an EMBL/GenBank/DDBJ whole genome shotgun (WGS) entry which is preliminary data.</text>
</comment>
<dbReference type="Pfam" id="PF01551">
    <property type="entry name" value="Peptidase_M23"/>
    <property type="match status" value="1"/>
</dbReference>